<dbReference type="GO" id="GO:0061630">
    <property type="term" value="F:ubiquitin protein ligase activity"/>
    <property type="evidence" value="ECO:0007669"/>
    <property type="project" value="InterPro"/>
</dbReference>
<dbReference type="InterPro" id="IPR013083">
    <property type="entry name" value="Znf_RING/FYVE/PHD"/>
</dbReference>
<proteinExistence type="predicted"/>
<comment type="caution">
    <text evidence="7">The sequence shown here is derived from an EMBL/GenBank/DDBJ whole genome shotgun (WGS) entry which is preliminary data.</text>
</comment>
<dbReference type="SMART" id="SM00184">
    <property type="entry name" value="RING"/>
    <property type="match status" value="1"/>
</dbReference>
<dbReference type="PROSITE" id="PS50089">
    <property type="entry name" value="ZF_RING_2"/>
    <property type="match status" value="1"/>
</dbReference>
<dbReference type="InterPro" id="IPR027370">
    <property type="entry name" value="Znf-RING_euk"/>
</dbReference>
<evidence type="ECO:0000313" key="8">
    <source>
        <dbReference type="Proteomes" id="UP001454036"/>
    </source>
</evidence>
<protein>
    <recommendedName>
        <fullName evidence="6">RING-type domain-containing protein</fullName>
    </recommendedName>
</protein>
<reference evidence="7 8" key="1">
    <citation type="submission" date="2024-01" db="EMBL/GenBank/DDBJ databases">
        <title>The complete chloroplast genome sequence of Lithospermum erythrorhizon: insights into the phylogenetic relationship among Boraginaceae species and the maternal lineages of purple gromwells.</title>
        <authorList>
            <person name="Okada T."/>
            <person name="Watanabe K."/>
        </authorList>
    </citation>
    <scope>NUCLEOTIDE SEQUENCE [LARGE SCALE GENOMIC DNA]</scope>
</reference>
<keyword evidence="8" id="KW-1185">Reference proteome</keyword>
<evidence type="ECO:0000259" key="6">
    <source>
        <dbReference type="PROSITE" id="PS50089"/>
    </source>
</evidence>
<dbReference type="InterPro" id="IPR038896">
    <property type="entry name" value="RNF170"/>
</dbReference>
<sequence>MDDLVVGSRYGGVGEVVKGGGRNEDGKMERPPEDDCCPICFGDFALPCKTNCGHWFCAGCILQFWRYRAAFECCKCPICCQKIKKLAPEASLLVQEEGEAVQALKNIQQYNRLYVGGVQGLILKAGSSPLLVKRVIQNLMDPGRFRVNYYTVRFIGLSLSSLYHTCGFHFIPAGALGVWRLFDLCAIFLVCIFFLIGICREWILRFRARHWRSLQN</sequence>
<dbReference type="SUPFAM" id="SSF57850">
    <property type="entry name" value="RING/U-box"/>
    <property type="match status" value="1"/>
</dbReference>
<keyword evidence="2 4" id="KW-0863">Zinc-finger</keyword>
<accession>A0AAV3P202</accession>
<feature type="transmembrane region" description="Helical" evidence="5">
    <location>
        <begin position="177"/>
        <end position="199"/>
    </location>
</feature>
<evidence type="ECO:0000256" key="2">
    <source>
        <dbReference type="ARBA" id="ARBA00022771"/>
    </source>
</evidence>
<dbReference type="PROSITE" id="PS00518">
    <property type="entry name" value="ZF_RING_1"/>
    <property type="match status" value="1"/>
</dbReference>
<dbReference type="PANTHER" id="PTHR22894:SF6">
    <property type="entry name" value="E3 UBIQUITIN-PROTEIN LIGASE RNF170-LIKE ISOFORM X1"/>
    <property type="match status" value="1"/>
</dbReference>
<evidence type="ECO:0000256" key="5">
    <source>
        <dbReference type="SAM" id="Phobius"/>
    </source>
</evidence>
<dbReference type="InterPro" id="IPR001841">
    <property type="entry name" value="Znf_RING"/>
</dbReference>
<evidence type="ECO:0000256" key="1">
    <source>
        <dbReference type="ARBA" id="ARBA00022723"/>
    </source>
</evidence>
<dbReference type="Proteomes" id="UP001454036">
    <property type="component" value="Unassembled WGS sequence"/>
</dbReference>
<feature type="domain" description="RING-type" evidence="6">
    <location>
        <begin position="37"/>
        <end position="79"/>
    </location>
</feature>
<dbReference type="Pfam" id="PF13445">
    <property type="entry name" value="zf-RING_UBOX"/>
    <property type="match status" value="1"/>
</dbReference>
<keyword evidence="3" id="KW-0862">Zinc</keyword>
<keyword evidence="1" id="KW-0479">Metal-binding</keyword>
<keyword evidence="5" id="KW-0812">Transmembrane</keyword>
<dbReference type="PANTHER" id="PTHR22894">
    <property type="entry name" value="RING-TYPE DOMAIN-CONTAINING PROTEIN"/>
    <property type="match status" value="1"/>
</dbReference>
<organism evidence="7 8">
    <name type="scientific">Lithospermum erythrorhizon</name>
    <name type="common">Purple gromwell</name>
    <name type="synonym">Lithospermum officinale var. erythrorhizon</name>
    <dbReference type="NCBI Taxonomy" id="34254"/>
    <lineage>
        <taxon>Eukaryota</taxon>
        <taxon>Viridiplantae</taxon>
        <taxon>Streptophyta</taxon>
        <taxon>Embryophyta</taxon>
        <taxon>Tracheophyta</taxon>
        <taxon>Spermatophyta</taxon>
        <taxon>Magnoliopsida</taxon>
        <taxon>eudicotyledons</taxon>
        <taxon>Gunneridae</taxon>
        <taxon>Pentapetalae</taxon>
        <taxon>asterids</taxon>
        <taxon>lamiids</taxon>
        <taxon>Boraginales</taxon>
        <taxon>Boraginaceae</taxon>
        <taxon>Boraginoideae</taxon>
        <taxon>Lithospermeae</taxon>
        <taxon>Lithospermum</taxon>
    </lineage>
</organism>
<keyword evidence="5" id="KW-1133">Transmembrane helix</keyword>
<evidence type="ECO:0000313" key="7">
    <source>
        <dbReference type="EMBL" id="GAA0144741.1"/>
    </source>
</evidence>
<dbReference type="Gene3D" id="3.30.40.10">
    <property type="entry name" value="Zinc/RING finger domain, C3HC4 (zinc finger)"/>
    <property type="match status" value="1"/>
</dbReference>
<feature type="transmembrane region" description="Helical" evidence="5">
    <location>
        <begin position="150"/>
        <end position="171"/>
    </location>
</feature>
<dbReference type="EMBL" id="BAABME010000689">
    <property type="protein sequence ID" value="GAA0144741.1"/>
    <property type="molecule type" value="Genomic_DNA"/>
</dbReference>
<gene>
    <name evidence="7" type="ORF">LIER_05104</name>
</gene>
<keyword evidence="5" id="KW-0472">Membrane</keyword>
<dbReference type="GO" id="GO:0008270">
    <property type="term" value="F:zinc ion binding"/>
    <property type="evidence" value="ECO:0007669"/>
    <property type="project" value="UniProtKB-KW"/>
</dbReference>
<name>A0AAV3P202_LITER</name>
<evidence type="ECO:0000256" key="4">
    <source>
        <dbReference type="PROSITE-ProRule" id="PRU00175"/>
    </source>
</evidence>
<dbReference type="InterPro" id="IPR017907">
    <property type="entry name" value="Znf_RING_CS"/>
</dbReference>
<evidence type="ECO:0000256" key="3">
    <source>
        <dbReference type="ARBA" id="ARBA00022833"/>
    </source>
</evidence>
<dbReference type="AlphaFoldDB" id="A0AAV3P202"/>